<proteinExistence type="inferred from homology"/>
<sequence>MPDTLIQAVRSLYDQCQSLVRIAGNDVVPLASLARDLQRSLDWFTTACEAAGMRIITSKSEAIVSTGKRVRSFAIREELGDAALTPPWHQLEVRQAGLVLSAAGTGHLWHHLPRCRPAVFSGPSISHINTAKFEAVVVTNTIPQEKKVKMCPKMQVIDISMILVEAIRRTHNGESVSYLFSHVPLEATSPSAPPLCLYCRATRLGFCCHLSSRKSLEMSLMVFD</sequence>
<dbReference type="SUPFAM" id="SSF53271">
    <property type="entry name" value="PRTase-like"/>
    <property type="match status" value="1"/>
</dbReference>
<keyword evidence="5" id="KW-0547">Nucleotide-binding</keyword>
<dbReference type="PANTHER" id="PTHR10210:SF32">
    <property type="entry name" value="RIBOSE-PHOSPHATE PYROPHOSPHOKINASE 2"/>
    <property type="match status" value="1"/>
</dbReference>
<dbReference type="Proteomes" id="UP000324091">
    <property type="component" value="Chromosome 4"/>
</dbReference>
<dbReference type="PANTHER" id="PTHR10210">
    <property type="entry name" value="RIBOSE-PHOSPHATE DIPHOSPHOKINASE FAMILY MEMBER"/>
    <property type="match status" value="1"/>
</dbReference>
<evidence type="ECO:0000256" key="4">
    <source>
        <dbReference type="ARBA" id="ARBA00022679"/>
    </source>
</evidence>
<dbReference type="GO" id="GO:0002189">
    <property type="term" value="C:ribose phosphate diphosphokinase complex"/>
    <property type="evidence" value="ECO:0007669"/>
    <property type="project" value="TreeGrafter"/>
</dbReference>
<dbReference type="GO" id="GO:0016301">
    <property type="term" value="F:kinase activity"/>
    <property type="evidence" value="ECO:0007669"/>
    <property type="project" value="UniProtKB-KW"/>
</dbReference>
<reference evidence="8 9" key="1">
    <citation type="submission" date="2019-04" db="EMBL/GenBank/DDBJ databases">
        <title>Chromosome genome assembly for Takifugu flavidus.</title>
        <authorList>
            <person name="Xiao S."/>
        </authorList>
    </citation>
    <scope>NUCLEOTIDE SEQUENCE [LARGE SCALE GENOMIC DNA]</scope>
    <source>
        <strain evidence="8">HTHZ2018</strain>
        <tissue evidence="8">Muscle</tissue>
    </source>
</reference>
<keyword evidence="4" id="KW-0808">Transferase</keyword>
<organism evidence="8 9">
    <name type="scientific">Takifugu flavidus</name>
    <name type="common">sansaifugu</name>
    <dbReference type="NCBI Taxonomy" id="433684"/>
    <lineage>
        <taxon>Eukaryota</taxon>
        <taxon>Metazoa</taxon>
        <taxon>Chordata</taxon>
        <taxon>Craniata</taxon>
        <taxon>Vertebrata</taxon>
        <taxon>Euteleostomi</taxon>
        <taxon>Actinopterygii</taxon>
        <taxon>Neopterygii</taxon>
        <taxon>Teleostei</taxon>
        <taxon>Neoteleostei</taxon>
        <taxon>Acanthomorphata</taxon>
        <taxon>Eupercaria</taxon>
        <taxon>Tetraodontiformes</taxon>
        <taxon>Tetradontoidea</taxon>
        <taxon>Tetraodontidae</taxon>
        <taxon>Takifugu</taxon>
    </lineage>
</organism>
<keyword evidence="7" id="KW-0067">ATP-binding</keyword>
<keyword evidence="9" id="KW-1185">Reference proteome</keyword>
<evidence type="ECO:0000256" key="3">
    <source>
        <dbReference type="ARBA" id="ARBA00013247"/>
    </source>
</evidence>
<comment type="similarity">
    <text evidence="2">Belongs to the ribose-phosphate pyrophosphokinase family.</text>
</comment>
<dbReference type="InterPro" id="IPR029057">
    <property type="entry name" value="PRTase-like"/>
</dbReference>
<keyword evidence="6 8" id="KW-0418">Kinase</keyword>
<name>A0A5C6NAR8_9TELE</name>
<comment type="pathway">
    <text evidence="1">Metabolic intermediate biosynthesis; 5-phospho-alpha-D-ribose 1-diphosphate biosynthesis; 5-phospho-alpha-D-ribose 1-diphosphate from D-ribose 5-phosphate (route I): step 1/1.</text>
</comment>
<evidence type="ECO:0000256" key="2">
    <source>
        <dbReference type="ARBA" id="ARBA00006478"/>
    </source>
</evidence>
<dbReference type="GO" id="GO:0006015">
    <property type="term" value="P:5-phosphoribose 1-diphosphate biosynthetic process"/>
    <property type="evidence" value="ECO:0007669"/>
    <property type="project" value="TreeGrafter"/>
</dbReference>
<comment type="caution">
    <text evidence="8">The sequence shown here is derived from an EMBL/GenBank/DDBJ whole genome shotgun (WGS) entry which is preliminary data.</text>
</comment>
<evidence type="ECO:0000256" key="5">
    <source>
        <dbReference type="ARBA" id="ARBA00022741"/>
    </source>
</evidence>
<protein>
    <recommendedName>
        <fullName evidence="3">ribose-phosphate diphosphokinase</fullName>
        <ecNumber evidence="3">2.7.6.1</ecNumber>
    </recommendedName>
</protein>
<evidence type="ECO:0000256" key="7">
    <source>
        <dbReference type="ARBA" id="ARBA00022840"/>
    </source>
</evidence>
<evidence type="ECO:0000256" key="6">
    <source>
        <dbReference type="ARBA" id="ARBA00022777"/>
    </source>
</evidence>
<gene>
    <name evidence="8" type="ORF">D4764_04G0013840</name>
</gene>
<dbReference type="GO" id="GO:0005524">
    <property type="term" value="F:ATP binding"/>
    <property type="evidence" value="ECO:0007669"/>
    <property type="project" value="UniProtKB-KW"/>
</dbReference>
<dbReference type="Pfam" id="PF14572">
    <property type="entry name" value="Pribosyl_synth"/>
    <property type="match status" value="1"/>
</dbReference>
<evidence type="ECO:0000313" key="9">
    <source>
        <dbReference type="Proteomes" id="UP000324091"/>
    </source>
</evidence>
<dbReference type="GO" id="GO:0004749">
    <property type="term" value="F:ribose phosphate diphosphokinase activity"/>
    <property type="evidence" value="ECO:0007669"/>
    <property type="project" value="UniProtKB-EC"/>
</dbReference>
<dbReference type="EMBL" id="RHFK02000017">
    <property type="protein sequence ID" value="TWW62737.1"/>
    <property type="molecule type" value="Genomic_DNA"/>
</dbReference>
<dbReference type="GO" id="GO:0006164">
    <property type="term" value="P:purine nucleotide biosynthetic process"/>
    <property type="evidence" value="ECO:0007669"/>
    <property type="project" value="TreeGrafter"/>
</dbReference>
<dbReference type="EC" id="2.7.6.1" evidence="3"/>
<accession>A0A5C6NAR8</accession>
<evidence type="ECO:0000256" key="1">
    <source>
        <dbReference type="ARBA" id="ARBA00004996"/>
    </source>
</evidence>
<dbReference type="InterPro" id="IPR005946">
    <property type="entry name" value="Rib-P_diPkinase"/>
</dbReference>
<evidence type="ECO:0000313" key="8">
    <source>
        <dbReference type="EMBL" id="TWW62737.1"/>
    </source>
</evidence>
<dbReference type="Gene3D" id="3.40.50.2020">
    <property type="match status" value="1"/>
</dbReference>
<dbReference type="AlphaFoldDB" id="A0A5C6NAR8"/>
<dbReference type="GO" id="GO:0005737">
    <property type="term" value="C:cytoplasm"/>
    <property type="evidence" value="ECO:0007669"/>
    <property type="project" value="TreeGrafter"/>
</dbReference>
<dbReference type="GO" id="GO:0000287">
    <property type="term" value="F:magnesium ion binding"/>
    <property type="evidence" value="ECO:0007669"/>
    <property type="project" value="InterPro"/>
</dbReference>